<reference evidence="1 2" key="1">
    <citation type="submission" date="2023-08" db="EMBL/GenBank/DDBJ databases">
        <title>A Necator americanus chromosomal reference genome.</title>
        <authorList>
            <person name="Ilik V."/>
            <person name="Petrzelkova K.J."/>
            <person name="Pardy F."/>
            <person name="Fuh T."/>
            <person name="Niatou-Singa F.S."/>
            <person name="Gouil Q."/>
            <person name="Baker L."/>
            <person name="Ritchie M.E."/>
            <person name="Jex A.R."/>
            <person name="Gazzola D."/>
            <person name="Li H."/>
            <person name="Toshio Fujiwara R."/>
            <person name="Zhan B."/>
            <person name="Aroian R.V."/>
            <person name="Pafco B."/>
            <person name="Schwarz E.M."/>
        </authorList>
    </citation>
    <scope>NUCLEOTIDE SEQUENCE [LARGE SCALE GENOMIC DNA]</scope>
    <source>
        <strain evidence="1 2">Aroian</strain>
        <tissue evidence="1">Whole animal</tissue>
    </source>
</reference>
<gene>
    <name evidence="1" type="primary">Necator_chrV.g17929</name>
    <name evidence="1" type="ORF">RB195_013139</name>
</gene>
<comment type="caution">
    <text evidence="1">The sequence shown here is derived from an EMBL/GenBank/DDBJ whole genome shotgun (WGS) entry which is preliminary data.</text>
</comment>
<proteinExistence type="predicted"/>
<protein>
    <submittedName>
        <fullName evidence="1">Uncharacterized protein</fullName>
    </submittedName>
</protein>
<name>A0ABR1DU59_NECAM</name>
<evidence type="ECO:0000313" key="1">
    <source>
        <dbReference type="EMBL" id="KAK6753965.1"/>
    </source>
</evidence>
<keyword evidence="2" id="KW-1185">Reference proteome</keyword>
<evidence type="ECO:0000313" key="2">
    <source>
        <dbReference type="Proteomes" id="UP001303046"/>
    </source>
</evidence>
<dbReference type="Proteomes" id="UP001303046">
    <property type="component" value="Unassembled WGS sequence"/>
</dbReference>
<accession>A0ABR1DU59</accession>
<organism evidence="1 2">
    <name type="scientific">Necator americanus</name>
    <name type="common">Human hookworm</name>
    <dbReference type="NCBI Taxonomy" id="51031"/>
    <lineage>
        <taxon>Eukaryota</taxon>
        <taxon>Metazoa</taxon>
        <taxon>Ecdysozoa</taxon>
        <taxon>Nematoda</taxon>
        <taxon>Chromadorea</taxon>
        <taxon>Rhabditida</taxon>
        <taxon>Rhabditina</taxon>
        <taxon>Rhabditomorpha</taxon>
        <taxon>Strongyloidea</taxon>
        <taxon>Ancylostomatidae</taxon>
        <taxon>Bunostominae</taxon>
        <taxon>Necator</taxon>
    </lineage>
</organism>
<sequence>MHRSSAQSPKEDVCAQWMGLGCPIHAQRNEHFRMHQHRGCSEEDQEHQDPYLPLQHSTPTQLQLNFNTPTQLFSILPALTYASETWTFRKQEENAVSVIERAIERVVPGVPRFTQVRGGIRSSLLRQRSKIRDAAAFAKKSKIKWAGHVMRFNGKISSRSPSKKIMMLFVSHAKGGTTGLLWHAIGTNGRTTGATRPVRRSVGVKKNPKKYGCIKGITPRI</sequence>
<dbReference type="EMBL" id="JAVFWL010000005">
    <property type="protein sequence ID" value="KAK6753965.1"/>
    <property type="molecule type" value="Genomic_DNA"/>
</dbReference>